<evidence type="ECO:0000256" key="2">
    <source>
        <dbReference type="ARBA" id="ARBA00004906"/>
    </source>
</evidence>
<evidence type="ECO:0000259" key="12">
    <source>
        <dbReference type="PROSITE" id="PS50089"/>
    </source>
</evidence>
<feature type="compositionally biased region" description="Low complexity" evidence="11">
    <location>
        <begin position="423"/>
        <end position="440"/>
    </location>
</feature>
<feature type="domain" description="RanBP2-type" evidence="13">
    <location>
        <begin position="137"/>
        <end position="166"/>
    </location>
</feature>
<evidence type="ECO:0000313" key="14">
    <source>
        <dbReference type="EMBL" id="CAD9479998.1"/>
    </source>
</evidence>
<keyword evidence="8" id="KW-1133">Transmembrane helix</keyword>
<dbReference type="PANTHER" id="PTHR46913">
    <property type="entry name" value="RING-H2 FINGER PROTEIN ATL16"/>
    <property type="match status" value="1"/>
</dbReference>
<reference evidence="14" key="1">
    <citation type="submission" date="2021-01" db="EMBL/GenBank/DDBJ databases">
        <authorList>
            <person name="Corre E."/>
            <person name="Pelletier E."/>
            <person name="Niang G."/>
            <person name="Scheremetjew M."/>
            <person name="Finn R."/>
            <person name="Kale V."/>
            <person name="Holt S."/>
            <person name="Cochrane G."/>
            <person name="Meng A."/>
            <person name="Brown T."/>
            <person name="Cohen L."/>
        </authorList>
    </citation>
    <scope>NUCLEOTIDE SEQUENCE</scope>
    <source>
        <strain evidence="14">CCMP826</strain>
    </source>
</reference>
<keyword evidence="9" id="KW-0472">Membrane</keyword>
<dbReference type="InterPro" id="IPR001876">
    <property type="entry name" value="Znf_RanBP2"/>
</dbReference>
<dbReference type="EMBL" id="HBGV01005704">
    <property type="protein sequence ID" value="CAD9479998.1"/>
    <property type="molecule type" value="Transcribed_RNA"/>
</dbReference>
<evidence type="ECO:0000256" key="8">
    <source>
        <dbReference type="ARBA" id="ARBA00022989"/>
    </source>
</evidence>
<dbReference type="GO" id="GO:0016740">
    <property type="term" value="F:transferase activity"/>
    <property type="evidence" value="ECO:0007669"/>
    <property type="project" value="UniProtKB-KW"/>
</dbReference>
<evidence type="ECO:0000256" key="1">
    <source>
        <dbReference type="ARBA" id="ARBA00004167"/>
    </source>
</evidence>
<protein>
    <recommendedName>
        <fullName evidence="15">RanBP-type and C3HC4-type zinc finger-containing protein 1</fullName>
    </recommendedName>
</protein>
<evidence type="ECO:0008006" key="15">
    <source>
        <dbReference type="Google" id="ProtNLM"/>
    </source>
</evidence>
<evidence type="ECO:0000256" key="4">
    <source>
        <dbReference type="ARBA" id="ARBA00022692"/>
    </source>
</evidence>
<gene>
    <name evidence="14" type="ORF">HTAM1171_LOCUS3412</name>
</gene>
<evidence type="ECO:0000256" key="7">
    <source>
        <dbReference type="ARBA" id="ARBA00022833"/>
    </source>
</evidence>
<dbReference type="PANTHER" id="PTHR46913:SF1">
    <property type="entry name" value="RING-H2 FINGER PROTEIN ATL16"/>
    <property type="match status" value="1"/>
</dbReference>
<keyword evidence="4" id="KW-0812">Transmembrane</keyword>
<dbReference type="GO" id="GO:0016567">
    <property type="term" value="P:protein ubiquitination"/>
    <property type="evidence" value="ECO:0007669"/>
    <property type="project" value="InterPro"/>
</dbReference>
<dbReference type="InterPro" id="IPR013083">
    <property type="entry name" value="Znf_RING/FYVE/PHD"/>
</dbReference>
<dbReference type="SMART" id="SM00184">
    <property type="entry name" value="RING"/>
    <property type="match status" value="1"/>
</dbReference>
<dbReference type="InterPro" id="IPR044600">
    <property type="entry name" value="ATL1/ATL16-like"/>
</dbReference>
<evidence type="ECO:0000256" key="11">
    <source>
        <dbReference type="SAM" id="MobiDB-lite"/>
    </source>
</evidence>
<comment type="pathway">
    <text evidence="2">Protein modification; protein ubiquitination.</text>
</comment>
<comment type="subcellular location">
    <subcellularLocation>
        <location evidence="1">Membrane</location>
        <topology evidence="1">Single-pass membrane protein</topology>
    </subcellularLocation>
</comment>
<organism evidence="14">
    <name type="scientific">Helicotheca tamesis</name>
    <dbReference type="NCBI Taxonomy" id="374047"/>
    <lineage>
        <taxon>Eukaryota</taxon>
        <taxon>Sar</taxon>
        <taxon>Stramenopiles</taxon>
        <taxon>Ochrophyta</taxon>
        <taxon>Bacillariophyta</taxon>
        <taxon>Mediophyceae</taxon>
        <taxon>Lithodesmiophycidae</taxon>
        <taxon>Lithodesmiales</taxon>
        <taxon>Lithodesmiaceae</taxon>
        <taxon>Helicotheca</taxon>
    </lineage>
</organism>
<evidence type="ECO:0000256" key="5">
    <source>
        <dbReference type="ARBA" id="ARBA00022723"/>
    </source>
</evidence>
<dbReference type="Pfam" id="PF13639">
    <property type="entry name" value="zf-RING_2"/>
    <property type="match status" value="1"/>
</dbReference>
<proteinExistence type="predicted"/>
<evidence type="ECO:0000256" key="10">
    <source>
        <dbReference type="PROSITE-ProRule" id="PRU00322"/>
    </source>
</evidence>
<feature type="region of interest" description="Disordered" evidence="11">
    <location>
        <begin position="33"/>
        <end position="60"/>
    </location>
</feature>
<dbReference type="InterPro" id="IPR001841">
    <property type="entry name" value="Znf_RING"/>
</dbReference>
<sequence length="461" mass="50269">MEEEQRAAAASAPCSRCGHVVPEANMSLHRATCQHNEDNHRNTNSHTNSENNRNEAAATAASSSVEMSVCEECGKEIPATSKVIHDATCTQHTQRQQQEEEERIEGDYQVVETPAGQEEQMEEESSDDSMRITEPVEVTQWACPRCTLLNPVQATQCDACLYTLPTPNTNNTEQTTAASPGAIQVQVQEINPRLSSAVTSASNIASWSLFGALLGGPVGAMLGGGTAALFDGIHRVRSHSHPQQRHLQQHQQRQVFSSSSIRTSSSGTTTMSIMNNVGGRYRRVNIQSEQGFLDQLTPADQRIFQMLLLHAMGQGSLDPLQHGGGGSMTLDDLLNQFGVPPEHIRNRGATQECIDAIGLDTVDEETCGKLKESQTVCGICLEEFKVQDEMRTMDCTHCFHKECIDRWLGQVASCPICKKELTSDCASGTSSSSSSSADATSNHEGERQQQQQVSFNHDHNA</sequence>
<evidence type="ECO:0000256" key="3">
    <source>
        <dbReference type="ARBA" id="ARBA00022679"/>
    </source>
</evidence>
<evidence type="ECO:0000256" key="6">
    <source>
        <dbReference type="ARBA" id="ARBA00022771"/>
    </source>
</evidence>
<keyword evidence="6 10" id="KW-0863">Zinc-finger</keyword>
<dbReference type="Gene3D" id="3.30.40.10">
    <property type="entry name" value="Zinc/RING finger domain, C3HC4 (zinc finger)"/>
    <property type="match status" value="1"/>
</dbReference>
<dbReference type="GO" id="GO:0008270">
    <property type="term" value="F:zinc ion binding"/>
    <property type="evidence" value="ECO:0007669"/>
    <property type="project" value="UniProtKB-KW"/>
</dbReference>
<keyword evidence="7" id="KW-0862">Zinc</keyword>
<accession>A0A7S2H467</accession>
<evidence type="ECO:0000259" key="13">
    <source>
        <dbReference type="PROSITE" id="PS50199"/>
    </source>
</evidence>
<dbReference type="SMART" id="SM00547">
    <property type="entry name" value="ZnF_RBZ"/>
    <property type="match status" value="1"/>
</dbReference>
<name>A0A7S2H467_9STRA</name>
<feature type="region of interest" description="Disordered" evidence="11">
    <location>
        <begin position="422"/>
        <end position="461"/>
    </location>
</feature>
<feature type="domain" description="RING-type" evidence="12">
    <location>
        <begin position="377"/>
        <end position="418"/>
    </location>
</feature>
<dbReference type="SUPFAM" id="SSF57850">
    <property type="entry name" value="RING/U-box"/>
    <property type="match status" value="1"/>
</dbReference>
<keyword evidence="3" id="KW-0808">Transferase</keyword>
<dbReference type="PROSITE" id="PS01358">
    <property type="entry name" value="ZF_RANBP2_1"/>
    <property type="match status" value="1"/>
</dbReference>
<dbReference type="Gene3D" id="2.30.30.380">
    <property type="entry name" value="Zn-finger domain of Sec23/24"/>
    <property type="match status" value="1"/>
</dbReference>
<keyword evidence="5" id="KW-0479">Metal-binding</keyword>
<dbReference type="GO" id="GO:0016020">
    <property type="term" value="C:membrane"/>
    <property type="evidence" value="ECO:0007669"/>
    <property type="project" value="UniProtKB-SubCell"/>
</dbReference>
<dbReference type="AlphaFoldDB" id="A0A7S2H467"/>
<dbReference type="PROSITE" id="PS50199">
    <property type="entry name" value="ZF_RANBP2_2"/>
    <property type="match status" value="1"/>
</dbReference>
<evidence type="ECO:0000256" key="9">
    <source>
        <dbReference type="ARBA" id="ARBA00023136"/>
    </source>
</evidence>
<dbReference type="PROSITE" id="PS50089">
    <property type="entry name" value="ZF_RING_2"/>
    <property type="match status" value="1"/>
</dbReference>
<feature type="compositionally biased region" description="Low complexity" evidence="11">
    <location>
        <begin position="47"/>
        <end position="60"/>
    </location>
</feature>